<dbReference type="RefSeq" id="WP_100162224.1">
    <property type="nucleotide sequence ID" value="NZ_PGTB01000025.1"/>
</dbReference>
<feature type="transmembrane region" description="Helical" evidence="9">
    <location>
        <begin position="132"/>
        <end position="159"/>
    </location>
</feature>
<evidence type="ECO:0000256" key="6">
    <source>
        <dbReference type="ARBA" id="ARBA00022989"/>
    </source>
</evidence>
<name>A0A2M8J2G7_9RHOB</name>
<dbReference type="Proteomes" id="UP000231553">
    <property type="component" value="Unassembled WGS sequence"/>
</dbReference>
<dbReference type="PANTHER" id="PTHR35011:SF10">
    <property type="entry name" value="TRAP TRANSPORTER SMALL PERMEASE PROTEIN"/>
    <property type="match status" value="1"/>
</dbReference>
<comment type="subcellular location">
    <subcellularLocation>
        <location evidence="1 9">Cell inner membrane</location>
        <topology evidence="1 9">Multi-pass membrane protein</topology>
    </subcellularLocation>
</comment>
<feature type="domain" description="Tripartite ATP-independent periplasmic transporters DctQ component" evidence="10">
    <location>
        <begin position="28"/>
        <end position="151"/>
    </location>
</feature>
<organism evidence="11 12">
    <name type="scientific">Pseudooceanicola lipolyticus</name>
    <dbReference type="NCBI Taxonomy" id="2029104"/>
    <lineage>
        <taxon>Bacteria</taxon>
        <taxon>Pseudomonadati</taxon>
        <taxon>Pseudomonadota</taxon>
        <taxon>Alphaproteobacteria</taxon>
        <taxon>Rhodobacterales</taxon>
        <taxon>Paracoccaceae</taxon>
        <taxon>Pseudooceanicola</taxon>
    </lineage>
</organism>
<evidence type="ECO:0000256" key="9">
    <source>
        <dbReference type="RuleBase" id="RU369079"/>
    </source>
</evidence>
<accession>A0A2M8J2G7</accession>
<comment type="function">
    <text evidence="9">Part of the tripartite ATP-independent periplasmic (TRAP) transport system.</text>
</comment>
<comment type="caution">
    <text evidence="9">Lacks conserved residue(s) required for the propagation of feature annotation.</text>
</comment>
<comment type="similarity">
    <text evidence="8 9">Belongs to the TRAP transporter small permease family.</text>
</comment>
<feature type="transmembrane region" description="Helical" evidence="9">
    <location>
        <begin position="12"/>
        <end position="32"/>
    </location>
</feature>
<evidence type="ECO:0000256" key="8">
    <source>
        <dbReference type="ARBA" id="ARBA00038436"/>
    </source>
</evidence>
<evidence type="ECO:0000259" key="10">
    <source>
        <dbReference type="Pfam" id="PF04290"/>
    </source>
</evidence>
<dbReference type="EMBL" id="PGTB01000025">
    <property type="protein sequence ID" value="PJE36964.1"/>
    <property type="molecule type" value="Genomic_DNA"/>
</dbReference>
<keyword evidence="12" id="KW-1185">Reference proteome</keyword>
<keyword evidence="6 9" id="KW-1133">Transmembrane helix</keyword>
<protein>
    <recommendedName>
        <fullName evidence="9">TRAP transporter small permease protein</fullName>
    </recommendedName>
</protein>
<sequence>MPKYLNPLIQIVGGAGLAFAGLLLIGSVSIIFLEILLRTAFGTSTFIVDELVSHAVAGTTFFALPYALSQGGILRMSLVLDKVGAGARRVLDGLTLCFGLGVFAFIAKFAWLRVERSWERGSTSNSVVAFPLWIPEGLLLLAIILVLLQLLFLSVGLLLGRPLLGDPETAMLEE</sequence>
<keyword evidence="4 9" id="KW-0997">Cell inner membrane</keyword>
<dbReference type="PANTHER" id="PTHR35011">
    <property type="entry name" value="2,3-DIKETO-L-GULONATE TRAP TRANSPORTER SMALL PERMEASE PROTEIN YIAM"/>
    <property type="match status" value="1"/>
</dbReference>
<keyword evidence="2 9" id="KW-0813">Transport</keyword>
<dbReference type="InterPro" id="IPR055348">
    <property type="entry name" value="DctQ"/>
</dbReference>
<gene>
    <name evidence="11" type="ORF">CVM52_09240</name>
</gene>
<evidence type="ECO:0000256" key="2">
    <source>
        <dbReference type="ARBA" id="ARBA00022448"/>
    </source>
</evidence>
<dbReference type="InterPro" id="IPR007387">
    <property type="entry name" value="TRAP_DctQ"/>
</dbReference>
<evidence type="ECO:0000256" key="1">
    <source>
        <dbReference type="ARBA" id="ARBA00004429"/>
    </source>
</evidence>
<evidence type="ECO:0000313" key="11">
    <source>
        <dbReference type="EMBL" id="PJE36964.1"/>
    </source>
</evidence>
<evidence type="ECO:0000256" key="4">
    <source>
        <dbReference type="ARBA" id="ARBA00022519"/>
    </source>
</evidence>
<dbReference type="GO" id="GO:0015740">
    <property type="term" value="P:C4-dicarboxylate transport"/>
    <property type="evidence" value="ECO:0007669"/>
    <property type="project" value="TreeGrafter"/>
</dbReference>
<evidence type="ECO:0000256" key="7">
    <source>
        <dbReference type="ARBA" id="ARBA00023136"/>
    </source>
</evidence>
<evidence type="ECO:0000256" key="5">
    <source>
        <dbReference type="ARBA" id="ARBA00022692"/>
    </source>
</evidence>
<keyword evidence="7 9" id="KW-0472">Membrane</keyword>
<feature type="transmembrane region" description="Helical" evidence="9">
    <location>
        <begin position="90"/>
        <end position="112"/>
    </location>
</feature>
<reference evidence="11 12" key="1">
    <citation type="journal article" date="2018" name="Int. J. Syst. Evol. Microbiol.">
        <title>Pseudooceanicola lipolyticus sp. nov., a marine alphaproteobacterium, reclassification of Oceanicola flagellatus as Pseudooceanicola flagellatus comb. nov. and emended description of the genus Pseudooceanicola.</title>
        <authorList>
            <person name="Huang M.-M."/>
            <person name="Guo L.-L."/>
            <person name="Wu Y.-H."/>
            <person name="Lai Q.-L."/>
            <person name="Shao Z.-Z."/>
            <person name="Wang C.-S."/>
            <person name="Wu M."/>
            <person name="Xu X.-W."/>
        </authorList>
    </citation>
    <scope>NUCLEOTIDE SEQUENCE [LARGE SCALE GENOMIC DNA]</scope>
    <source>
        <strain evidence="11 12">157</strain>
    </source>
</reference>
<evidence type="ECO:0000313" key="12">
    <source>
        <dbReference type="Proteomes" id="UP000231553"/>
    </source>
</evidence>
<comment type="caution">
    <text evidence="11">The sequence shown here is derived from an EMBL/GenBank/DDBJ whole genome shotgun (WGS) entry which is preliminary data.</text>
</comment>
<keyword evidence="5 9" id="KW-0812">Transmembrane</keyword>
<proteinExistence type="inferred from homology"/>
<dbReference type="OrthoDB" id="5465095at2"/>
<comment type="subunit">
    <text evidence="9">The complex comprises the extracytoplasmic solute receptor protein and the two transmembrane proteins.</text>
</comment>
<dbReference type="Pfam" id="PF04290">
    <property type="entry name" value="DctQ"/>
    <property type="match status" value="1"/>
</dbReference>
<dbReference type="AlphaFoldDB" id="A0A2M8J2G7"/>
<evidence type="ECO:0000256" key="3">
    <source>
        <dbReference type="ARBA" id="ARBA00022475"/>
    </source>
</evidence>
<dbReference type="GO" id="GO:0022857">
    <property type="term" value="F:transmembrane transporter activity"/>
    <property type="evidence" value="ECO:0007669"/>
    <property type="project" value="UniProtKB-UniRule"/>
</dbReference>
<dbReference type="GO" id="GO:0005886">
    <property type="term" value="C:plasma membrane"/>
    <property type="evidence" value="ECO:0007669"/>
    <property type="project" value="UniProtKB-SubCell"/>
</dbReference>
<keyword evidence="3" id="KW-1003">Cell membrane</keyword>